<name>A0A1G5RYU6_9FIRM</name>
<protein>
    <submittedName>
        <fullName evidence="4">Solute carrier family 35</fullName>
    </submittedName>
</protein>
<evidence type="ECO:0000256" key="2">
    <source>
        <dbReference type="SAM" id="Phobius"/>
    </source>
</evidence>
<gene>
    <name evidence="4" type="ORF">SAMN03080599_01542</name>
</gene>
<keyword evidence="2" id="KW-0472">Membrane</keyword>
<dbReference type="STRING" id="1120920.SAMN03080599_01542"/>
<evidence type="ECO:0000313" key="5">
    <source>
        <dbReference type="Proteomes" id="UP000199208"/>
    </source>
</evidence>
<feature type="domain" description="EamA" evidence="3">
    <location>
        <begin position="10"/>
        <end position="138"/>
    </location>
</feature>
<evidence type="ECO:0000313" key="4">
    <source>
        <dbReference type="EMBL" id="SCZ79018.1"/>
    </source>
</evidence>
<dbReference type="InterPro" id="IPR000620">
    <property type="entry name" value="EamA_dom"/>
</dbReference>
<dbReference type="EMBL" id="FMWL01000006">
    <property type="protein sequence ID" value="SCZ79018.1"/>
    <property type="molecule type" value="Genomic_DNA"/>
</dbReference>
<dbReference type="GO" id="GO:0016020">
    <property type="term" value="C:membrane"/>
    <property type="evidence" value="ECO:0007669"/>
    <property type="project" value="InterPro"/>
</dbReference>
<comment type="similarity">
    <text evidence="1">Belongs to the EamA transporter family.</text>
</comment>
<accession>A0A1G5RYU6</accession>
<dbReference type="RefSeq" id="WP_092590319.1">
    <property type="nucleotide sequence ID" value="NZ_FMWL01000006.1"/>
</dbReference>
<evidence type="ECO:0000259" key="3">
    <source>
        <dbReference type="Pfam" id="PF00892"/>
    </source>
</evidence>
<feature type="transmembrane region" description="Helical" evidence="2">
    <location>
        <begin position="30"/>
        <end position="51"/>
    </location>
</feature>
<feature type="transmembrane region" description="Helical" evidence="2">
    <location>
        <begin position="92"/>
        <end position="111"/>
    </location>
</feature>
<feature type="transmembrane region" description="Helical" evidence="2">
    <location>
        <begin position="118"/>
        <end position="137"/>
    </location>
</feature>
<dbReference type="Gene3D" id="1.10.3730.20">
    <property type="match status" value="1"/>
</dbReference>
<keyword evidence="2" id="KW-0812">Transmembrane</keyword>
<sequence>MYVFSIVMIVASNILYHIAQKSTPDKINPFVSLIVTYLVAAALSAVALLFYKSDKGILESLQSLNWTSVLLGISILGLEFGFLAAYRAGWNISVGSLVANIALAIALIPVGMQLYKEAFEVSKIFGVVLCIAGLVMINR</sequence>
<dbReference type="Pfam" id="PF00892">
    <property type="entry name" value="EamA"/>
    <property type="match status" value="1"/>
</dbReference>
<organism evidence="4 5">
    <name type="scientific">Acidaminobacter hydrogenoformans DSM 2784</name>
    <dbReference type="NCBI Taxonomy" id="1120920"/>
    <lineage>
        <taxon>Bacteria</taxon>
        <taxon>Bacillati</taxon>
        <taxon>Bacillota</taxon>
        <taxon>Clostridia</taxon>
        <taxon>Peptostreptococcales</taxon>
        <taxon>Acidaminobacteraceae</taxon>
        <taxon>Acidaminobacter</taxon>
    </lineage>
</organism>
<proteinExistence type="inferred from homology"/>
<keyword evidence="5" id="KW-1185">Reference proteome</keyword>
<keyword evidence="2" id="KW-1133">Transmembrane helix</keyword>
<evidence type="ECO:0000256" key="1">
    <source>
        <dbReference type="ARBA" id="ARBA00007362"/>
    </source>
</evidence>
<dbReference type="Proteomes" id="UP000199208">
    <property type="component" value="Unassembled WGS sequence"/>
</dbReference>
<reference evidence="4 5" key="1">
    <citation type="submission" date="2016-10" db="EMBL/GenBank/DDBJ databases">
        <authorList>
            <person name="de Groot N.N."/>
        </authorList>
    </citation>
    <scope>NUCLEOTIDE SEQUENCE [LARGE SCALE GENOMIC DNA]</scope>
    <source>
        <strain evidence="4 5">DSM 2784</strain>
    </source>
</reference>
<dbReference type="OrthoDB" id="2294582at2"/>
<dbReference type="AlphaFoldDB" id="A0A1G5RYU6"/>
<feature type="transmembrane region" description="Helical" evidence="2">
    <location>
        <begin position="63"/>
        <end position="86"/>
    </location>
</feature>